<protein>
    <submittedName>
        <fullName evidence="1">Uncharacterized protein</fullName>
    </submittedName>
</protein>
<sequence>AGVEEGLTGTSLPLYKGKFIRRTGKENFCQFPLLGVRKGTYISFGDFTLIITVNLYINSFSII</sequence>
<gene>
    <name evidence="1" type="ORF">DXA50_18655</name>
</gene>
<name>A0A413II54_9BACT</name>
<comment type="caution">
    <text evidence="1">The sequence shown here is derived from an EMBL/GenBank/DDBJ whole genome shotgun (WGS) entry which is preliminary data.</text>
</comment>
<accession>A0A413II54</accession>
<dbReference type="Proteomes" id="UP000286063">
    <property type="component" value="Unassembled WGS sequence"/>
</dbReference>
<proteinExistence type="predicted"/>
<organism evidence="1 2">
    <name type="scientific">Butyricimonas virosa</name>
    <dbReference type="NCBI Taxonomy" id="544645"/>
    <lineage>
        <taxon>Bacteria</taxon>
        <taxon>Pseudomonadati</taxon>
        <taxon>Bacteroidota</taxon>
        <taxon>Bacteroidia</taxon>
        <taxon>Bacteroidales</taxon>
        <taxon>Odoribacteraceae</taxon>
        <taxon>Butyricimonas</taxon>
    </lineage>
</organism>
<evidence type="ECO:0000313" key="2">
    <source>
        <dbReference type="Proteomes" id="UP000286063"/>
    </source>
</evidence>
<dbReference type="AlphaFoldDB" id="A0A413II54"/>
<evidence type="ECO:0000313" key="1">
    <source>
        <dbReference type="EMBL" id="RGY11835.1"/>
    </source>
</evidence>
<dbReference type="EMBL" id="QSCR01000049">
    <property type="protein sequence ID" value="RGY11835.1"/>
    <property type="molecule type" value="Genomic_DNA"/>
</dbReference>
<reference evidence="1 2" key="1">
    <citation type="submission" date="2018-08" db="EMBL/GenBank/DDBJ databases">
        <title>A genome reference for cultivated species of the human gut microbiota.</title>
        <authorList>
            <person name="Zou Y."/>
            <person name="Xue W."/>
            <person name="Luo G."/>
        </authorList>
    </citation>
    <scope>NUCLEOTIDE SEQUENCE [LARGE SCALE GENOMIC DNA]</scope>
    <source>
        <strain evidence="1 2">OF02-7</strain>
    </source>
</reference>
<feature type="non-terminal residue" evidence="1">
    <location>
        <position position="1"/>
    </location>
</feature>
<dbReference type="RefSeq" id="WP_220395878.1">
    <property type="nucleotide sequence ID" value="NZ_QSCR01000049.1"/>
</dbReference>